<evidence type="ECO:0000256" key="6">
    <source>
        <dbReference type="ARBA" id="ARBA00022847"/>
    </source>
</evidence>
<name>A0A5B8SKG2_9GAMM</name>
<dbReference type="PANTHER" id="PTHR48086">
    <property type="entry name" value="SODIUM/PROLINE SYMPORTER-RELATED"/>
    <property type="match status" value="1"/>
</dbReference>
<feature type="transmembrane region" description="Helical" evidence="14">
    <location>
        <begin position="223"/>
        <end position="240"/>
    </location>
</feature>
<evidence type="ECO:0000256" key="7">
    <source>
        <dbReference type="ARBA" id="ARBA00022989"/>
    </source>
</evidence>
<feature type="transmembrane region" description="Helical" evidence="14">
    <location>
        <begin position="6"/>
        <end position="23"/>
    </location>
</feature>
<evidence type="ECO:0000256" key="11">
    <source>
        <dbReference type="ARBA" id="ARBA00023201"/>
    </source>
</evidence>
<protein>
    <submittedName>
        <fullName evidence="15">Sodium:solute symporter family protein</fullName>
    </submittedName>
</protein>
<proteinExistence type="inferred from homology"/>
<feature type="transmembrane region" description="Helical" evidence="14">
    <location>
        <begin position="354"/>
        <end position="374"/>
    </location>
</feature>
<evidence type="ECO:0000256" key="12">
    <source>
        <dbReference type="ARBA" id="ARBA00033708"/>
    </source>
</evidence>
<keyword evidence="10 14" id="KW-0472">Membrane</keyword>
<keyword evidence="11" id="KW-0739">Sodium transport</keyword>
<organism evidence="15 16">
    <name type="scientific">Pistricoccus aurantiacus</name>
    <dbReference type="NCBI Taxonomy" id="1883414"/>
    <lineage>
        <taxon>Bacteria</taxon>
        <taxon>Pseudomonadati</taxon>
        <taxon>Pseudomonadota</taxon>
        <taxon>Gammaproteobacteria</taxon>
        <taxon>Oceanospirillales</taxon>
        <taxon>Halomonadaceae</taxon>
        <taxon>Pistricoccus</taxon>
    </lineage>
</organism>
<dbReference type="GO" id="GO:0005886">
    <property type="term" value="C:plasma membrane"/>
    <property type="evidence" value="ECO:0007669"/>
    <property type="project" value="UniProtKB-SubCell"/>
</dbReference>
<evidence type="ECO:0000256" key="2">
    <source>
        <dbReference type="ARBA" id="ARBA00006434"/>
    </source>
</evidence>
<reference evidence="15 16" key="1">
    <citation type="submission" date="2019-06" db="EMBL/GenBank/DDBJ databases">
        <title>Genome analyses of bacteria isolated from kimchi.</title>
        <authorList>
            <person name="Lee S."/>
            <person name="Ahn S."/>
            <person name="Roh S."/>
        </authorList>
    </citation>
    <scope>NUCLEOTIDE SEQUENCE [LARGE SCALE GENOMIC DNA]</scope>
    <source>
        <strain evidence="15 16">CBA4606</strain>
    </source>
</reference>
<evidence type="ECO:0000256" key="14">
    <source>
        <dbReference type="SAM" id="Phobius"/>
    </source>
</evidence>
<dbReference type="AlphaFoldDB" id="A0A5B8SKG2"/>
<sequence length="487" mass="53222">MAWYTTYTIAYFIFMFAIGAYYFTKVKTSDAYLIAGWNMGFWNITGTIISTNCGAAVFIGWVGMGFTVGMSGYFKFALPAVLFSMLLILFFSKPLRRQRLYTLADLFSERFGEKAGILPSIFSAFVYSVPTTALQIVGMSTIFNIIFDIPLNYGIALSFALILGFTILGGLVATIVTDAIQSVIVIVGIVLLAISAIMFGDGFENIIENTPAEYLSPLGAEGLSDVLIFALTVGPFYLVWQSTWQRIFASRTEDIAIKAGLTGYGVVLLIAVLPYMIGVIARQFVPLDMRPDLIFSYVTVELLHPAIGGIVIMGLLSALMTGADSFILQGSSNLAQDFYHRLINPVANEKQKMFAARLSVVLISLLAVLVAYLMTDIIGMYQWALRISATTLVIPFLAVMFWRRATGIACLLSMTLAAIITVLWPFLSTSIDPVFPGFLVSLTVLVGVSLVTDHAKDESVKAVYWEDLPTATSRLHPGDKPTAPVNP</sequence>
<feature type="transmembrane region" description="Helical" evidence="14">
    <location>
        <begin position="183"/>
        <end position="203"/>
    </location>
</feature>
<dbReference type="Gene3D" id="1.20.1730.10">
    <property type="entry name" value="Sodium/glucose cotransporter"/>
    <property type="match status" value="1"/>
</dbReference>
<dbReference type="RefSeq" id="WP_147182691.1">
    <property type="nucleotide sequence ID" value="NZ_CP042382.1"/>
</dbReference>
<evidence type="ECO:0000313" key="16">
    <source>
        <dbReference type="Proteomes" id="UP000321272"/>
    </source>
</evidence>
<evidence type="ECO:0000256" key="9">
    <source>
        <dbReference type="ARBA" id="ARBA00023065"/>
    </source>
</evidence>
<keyword evidence="3" id="KW-0813">Transport</keyword>
<feature type="transmembrane region" description="Helical" evidence="14">
    <location>
        <begin position="302"/>
        <end position="323"/>
    </location>
</feature>
<keyword evidence="8" id="KW-0915">Sodium</keyword>
<dbReference type="Proteomes" id="UP000321272">
    <property type="component" value="Chromosome"/>
</dbReference>
<accession>A0A5B8SKG2</accession>
<feature type="transmembrane region" description="Helical" evidence="14">
    <location>
        <begin position="124"/>
        <end position="147"/>
    </location>
</feature>
<keyword evidence="4" id="KW-1003">Cell membrane</keyword>
<dbReference type="InterPro" id="IPR001734">
    <property type="entry name" value="Na/solute_symporter"/>
</dbReference>
<evidence type="ECO:0000256" key="4">
    <source>
        <dbReference type="ARBA" id="ARBA00022475"/>
    </source>
</evidence>
<comment type="similarity">
    <text evidence="2 13">Belongs to the sodium:solute symporter (SSF) (TC 2.A.21) family.</text>
</comment>
<keyword evidence="5 14" id="KW-0812">Transmembrane</keyword>
<dbReference type="GO" id="GO:0015293">
    <property type="term" value="F:symporter activity"/>
    <property type="evidence" value="ECO:0007669"/>
    <property type="project" value="UniProtKB-KW"/>
</dbReference>
<feature type="transmembrane region" description="Helical" evidence="14">
    <location>
        <begin position="44"/>
        <end position="66"/>
    </location>
</feature>
<dbReference type="PROSITE" id="PS50283">
    <property type="entry name" value="NA_SOLUT_SYMP_3"/>
    <property type="match status" value="1"/>
</dbReference>
<evidence type="ECO:0000256" key="13">
    <source>
        <dbReference type="RuleBase" id="RU362091"/>
    </source>
</evidence>
<dbReference type="OrthoDB" id="9789704at2"/>
<comment type="catalytic activity">
    <reaction evidence="12">
        <text>L-proline(in) + Na(+)(in) = L-proline(out) + Na(+)(out)</text>
        <dbReference type="Rhea" id="RHEA:28967"/>
        <dbReference type="ChEBI" id="CHEBI:29101"/>
        <dbReference type="ChEBI" id="CHEBI:60039"/>
    </reaction>
</comment>
<evidence type="ECO:0000256" key="8">
    <source>
        <dbReference type="ARBA" id="ARBA00023053"/>
    </source>
</evidence>
<feature type="transmembrane region" description="Helical" evidence="14">
    <location>
        <begin position="433"/>
        <end position="451"/>
    </location>
</feature>
<evidence type="ECO:0000256" key="5">
    <source>
        <dbReference type="ARBA" id="ARBA00022692"/>
    </source>
</evidence>
<dbReference type="InterPro" id="IPR038377">
    <property type="entry name" value="Na/Glc_symporter_sf"/>
</dbReference>
<dbReference type="KEGG" id="paur:FGL86_00090"/>
<feature type="transmembrane region" description="Helical" evidence="14">
    <location>
        <begin position="408"/>
        <end position="427"/>
    </location>
</feature>
<dbReference type="Pfam" id="PF00474">
    <property type="entry name" value="SSF"/>
    <property type="match status" value="1"/>
</dbReference>
<evidence type="ECO:0000256" key="3">
    <source>
        <dbReference type="ARBA" id="ARBA00022448"/>
    </source>
</evidence>
<keyword evidence="6" id="KW-0769">Symport</keyword>
<feature type="transmembrane region" description="Helical" evidence="14">
    <location>
        <begin position="72"/>
        <end position="91"/>
    </location>
</feature>
<feature type="transmembrane region" description="Helical" evidence="14">
    <location>
        <begin position="380"/>
        <end position="401"/>
    </location>
</feature>
<evidence type="ECO:0000256" key="10">
    <source>
        <dbReference type="ARBA" id="ARBA00023136"/>
    </source>
</evidence>
<feature type="transmembrane region" description="Helical" evidence="14">
    <location>
        <begin position="153"/>
        <end position="176"/>
    </location>
</feature>
<keyword evidence="16" id="KW-1185">Reference proteome</keyword>
<gene>
    <name evidence="15" type="ORF">FGL86_00090</name>
</gene>
<evidence type="ECO:0000313" key="15">
    <source>
        <dbReference type="EMBL" id="QEA37622.1"/>
    </source>
</evidence>
<keyword evidence="7 14" id="KW-1133">Transmembrane helix</keyword>
<dbReference type="GO" id="GO:0006814">
    <property type="term" value="P:sodium ion transport"/>
    <property type="evidence" value="ECO:0007669"/>
    <property type="project" value="UniProtKB-KW"/>
</dbReference>
<comment type="subcellular location">
    <subcellularLocation>
        <location evidence="1">Cell membrane</location>
        <topology evidence="1">Multi-pass membrane protein</topology>
    </subcellularLocation>
</comment>
<keyword evidence="9" id="KW-0406">Ion transport</keyword>
<evidence type="ECO:0000256" key="1">
    <source>
        <dbReference type="ARBA" id="ARBA00004651"/>
    </source>
</evidence>
<feature type="transmembrane region" description="Helical" evidence="14">
    <location>
        <begin position="261"/>
        <end position="282"/>
    </location>
</feature>
<dbReference type="EMBL" id="CP042382">
    <property type="protein sequence ID" value="QEA37622.1"/>
    <property type="molecule type" value="Genomic_DNA"/>
</dbReference>
<dbReference type="InterPro" id="IPR050277">
    <property type="entry name" value="Sodium:Solute_Symporter"/>
</dbReference>
<dbReference type="CDD" id="cd10322">
    <property type="entry name" value="SLC5sbd"/>
    <property type="match status" value="1"/>
</dbReference>
<dbReference type="PANTHER" id="PTHR48086:SF3">
    <property type="entry name" value="SODIUM_PROLINE SYMPORTER"/>
    <property type="match status" value="1"/>
</dbReference>